<dbReference type="GO" id="GO:0044211">
    <property type="term" value="P:CTP salvage"/>
    <property type="evidence" value="ECO:0007669"/>
    <property type="project" value="UniProtKB-UniRule"/>
</dbReference>
<dbReference type="SUPFAM" id="SSF52540">
    <property type="entry name" value="P-loop containing nucleoside triphosphate hydrolases"/>
    <property type="match status" value="1"/>
</dbReference>
<dbReference type="CDD" id="cd02023">
    <property type="entry name" value="UMPK"/>
    <property type="match status" value="1"/>
</dbReference>
<evidence type="ECO:0000256" key="10">
    <source>
        <dbReference type="ARBA" id="ARBA00022777"/>
    </source>
</evidence>
<dbReference type="NCBIfam" id="NF004018">
    <property type="entry name" value="PRK05480.1"/>
    <property type="match status" value="1"/>
</dbReference>
<dbReference type="AlphaFoldDB" id="A0A1M5RW59"/>
<dbReference type="PANTHER" id="PTHR10285">
    <property type="entry name" value="URIDINE KINASE"/>
    <property type="match status" value="1"/>
</dbReference>
<keyword evidence="8 16" id="KW-0808">Transferase</keyword>
<dbReference type="InterPro" id="IPR027417">
    <property type="entry name" value="P-loop_NTPase"/>
</dbReference>
<comment type="catalytic activity">
    <reaction evidence="14 17">
        <text>cytidine + ATP = CMP + ADP + H(+)</text>
        <dbReference type="Rhea" id="RHEA:24674"/>
        <dbReference type="ChEBI" id="CHEBI:15378"/>
        <dbReference type="ChEBI" id="CHEBI:17562"/>
        <dbReference type="ChEBI" id="CHEBI:30616"/>
        <dbReference type="ChEBI" id="CHEBI:60377"/>
        <dbReference type="ChEBI" id="CHEBI:456216"/>
        <dbReference type="EC" id="2.7.1.48"/>
    </reaction>
</comment>
<dbReference type="EC" id="2.7.1.48" evidence="5 16"/>
<proteinExistence type="inferred from homology"/>
<dbReference type="GO" id="GO:0005737">
    <property type="term" value="C:cytoplasm"/>
    <property type="evidence" value="ECO:0007669"/>
    <property type="project" value="UniProtKB-SubCell"/>
</dbReference>
<evidence type="ECO:0000256" key="9">
    <source>
        <dbReference type="ARBA" id="ARBA00022741"/>
    </source>
</evidence>
<comment type="catalytic activity">
    <reaction evidence="15 16 17">
        <text>uridine + ATP = UMP + ADP + H(+)</text>
        <dbReference type="Rhea" id="RHEA:16825"/>
        <dbReference type="ChEBI" id="CHEBI:15378"/>
        <dbReference type="ChEBI" id="CHEBI:16704"/>
        <dbReference type="ChEBI" id="CHEBI:30616"/>
        <dbReference type="ChEBI" id="CHEBI:57865"/>
        <dbReference type="ChEBI" id="CHEBI:456216"/>
        <dbReference type="EC" id="2.7.1.48"/>
    </reaction>
</comment>
<feature type="binding site" evidence="16">
    <location>
        <begin position="24"/>
        <end position="31"/>
    </location>
    <ligand>
        <name>ATP</name>
        <dbReference type="ChEBI" id="CHEBI:30616"/>
    </ligand>
</feature>
<keyword evidence="20" id="KW-1185">Reference proteome</keyword>
<evidence type="ECO:0000256" key="12">
    <source>
        <dbReference type="ARBA" id="ARBA00030641"/>
    </source>
</evidence>
<dbReference type="NCBIfam" id="TIGR00235">
    <property type="entry name" value="udk"/>
    <property type="match status" value="1"/>
</dbReference>
<dbReference type="PRINTS" id="PR00988">
    <property type="entry name" value="URIDINKINASE"/>
</dbReference>
<dbReference type="UniPathway" id="UPA00574">
    <property type="reaction ID" value="UER00637"/>
</dbReference>
<evidence type="ECO:0000256" key="2">
    <source>
        <dbReference type="ARBA" id="ARBA00004690"/>
    </source>
</evidence>
<name>A0A1M5RW59_9FIRM</name>
<dbReference type="InterPro" id="IPR006083">
    <property type="entry name" value="PRK/URK"/>
</dbReference>
<comment type="subcellular location">
    <subcellularLocation>
        <location evidence="1 16 17">Cytoplasm</location>
    </subcellularLocation>
</comment>
<dbReference type="UniPathway" id="UPA00579">
    <property type="reaction ID" value="UER00640"/>
</dbReference>
<comment type="pathway">
    <text evidence="3 16 17">Pyrimidine metabolism; CTP biosynthesis via salvage pathway; CTP from cytidine: step 1/3.</text>
</comment>
<evidence type="ECO:0000256" key="3">
    <source>
        <dbReference type="ARBA" id="ARBA00004784"/>
    </source>
</evidence>
<dbReference type="HAMAP" id="MF_00551">
    <property type="entry name" value="Uridine_kinase"/>
    <property type="match status" value="1"/>
</dbReference>
<evidence type="ECO:0000259" key="18">
    <source>
        <dbReference type="Pfam" id="PF00485"/>
    </source>
</evidence>
<sequence length="222" mass="25715">MGYNKKIEKGMINLQRPILIGITGGTGSGKSTVAQEIFNSLPEKNIVIIEQDSYYKDQSHLTFEERIKTNYDHPLAFDNDLLIKHLKDLLEGKPIEKPIYDFEAHNRKKETVRVEPKDIIILEGILILDDERIRNLLDIKIFVDTDADIRIIRRITRDIKERGRTLESVIEQYLTTVRPAHMQFIEPSKKYADIIIPEGGYNKVAIDLMVTKIKSIIMQKQK</sequence>
<dbReference type="GO" id="GO:0043771">
    <property type="term" value="F:cytidine kinase activity"/>
    <property type="evidence" value="ECO:0007669"/>
    <property type="project" value="RHEA"/>
</dbReference>
<dbReference type="EMBL" id="FQXO01000008">
    <property type="protein sequence ID" value="SHH30278.1"/>
    <property type="molecule type" value="Genomic_DNA"/>
</dbReference>
<evidence type="ECO:0000313" key="20">
    <source>
        <dbReference type="Proteomes" id="UP000183967"/>
    </source>
</evidence>
<keyword evidence="9 16" id="KW-0547">Nucleotide-binding</keyword>
<accession>A0A1M5RW59</accession>
<evidence type="ECO:0000256" key="5">
    <source>
        <dbReference type="ARBA" id="ARBA00012137"/>
    </source>
</evidence>
<comment type="pathway">
    <text evidence="2 16 17">Pyrimidine metabolism; UMP biosynthesis via salvage pathway; UMP from uridine: step 1/1.</text>
</comment>
<dbReference type="Pfam" id="PF00485">
    <property type="entry name" value="PRK"/>
    <property type="match status" value="1"/>
</dbReference>
<dbReference type="GO" id="GO:0044206">
    <property type="term" value="P:UMP salvage"/>
    <property type="evidence" value="ECO:0007669"/>
    <property type="project" value="UniProtKB-UniRule"/>
</dbReference>
<dbReference type="FunFam" id="3.40.50.300:FF:000339">
    <property type="entry name" value="Uridine kinase"/>
    <property type="match status" value="1"/>
</dbReference>
<keyword evidence="7 16" id="KW-0963">Cytoplasm</keyword>
<evidence type="ECO:0000256" key="7">
    <source>
        <dbReference type="ARBA" id="ARBA00022490"/>
    </source>
</evidence>
<evidence type="ECO:0000256" key="1">
    <source>
        <dbReference type="ARBA" id="ARBA00004496"/>
    </source>
</evidence>
<evidence type="ECO:0000256" key="13">
    <source>
        <dbReference type="ARBA" id="ARBA00031452"/>
    </source>
</evidence>
<evidence type="ECO:0000256" key="15">
    <source>
        <dbReference type="ARBA" id="ARBA00048909"/>
    </source>
</evidence>
<gene>
    <name evidence="16" type="primary">udk</name>
    <name evidence="19" type="ORF">SAMN02745135_00369</name>
</gene>
<evidence type="ECO:0000313" key="19">
    <source>
        <dbReference type="EMBL" id="SHH30278.1"/>
    </source>
</evidence>
<dbReference type="GO" id="GO:0005524">
    <property type="term" value="F:ATP binding"/>
    <property type="evidence" value="ECO:0007669"/>
    <property type="project" value="UniProtKB-UniRule"/>
</dbReference>
<evidence type="ECO:0000256" key="11">
    <source>
        <dbReference type="ARBA" id="ARBA00022840"/>
    </source>
</evidence>
<keyword evidence="10 16" id="KW-0418">Kinase</keyword>
<evidence type="ECO:0000256" key="16">
    <source>
        <dbReference type="HAMAP-Rule" id="MF_00551"/>
    </source>
</evidence>
<evidence type="ECO:0000256" key="6">
    <source>
        <dbReference type="ARBA" id="ARBA00021478"/>
    </source>
</evidence>
<comment type="similarity">
    <text evidence="4 16 17">Belongs to the uridine kinase family.</text>
</comment>
<dbReference type="Proteomes" id="UP000183967">
    <property type="component" value="Unassembled WGS sequence"/>
</dbReference>
<dbReference type="GO" id="GO:0004849">
    <property type="term" value="F:uridine kinase activity"/>
    <property type="evidence" value="ECO:0007669"/>
    <property type="project" value="UniProtKB-UniRule"/>
</dbReference>
<evidence type="ECO:0000256" key="4">
    <source>
        <dbReference type="ARBA" id="ARBA00005408"/>
    </source>
</evidence>
<protein>
    <recommendedName>
        <fullName evidence="6 16">Uridine kinase</fullName>
        <ecNumber evidence="5 16">2.7.1.48</ecNumber>
    </recommendedName>
    <alternativeName>
        <fullName evidence="12 16">Cytidine monophosphokinase</fullName>
    </alternativeName>
    <alternativeName>
        <fullName evidence="13 16">Uridine monophosphokinase</fullName>
    </alternativeName>
</protein>
<evidence type="ECO:0000256" key="8">
    <source>
        <dbReference type="ARBA" id="ARBA00022679"/>
    </source>
</evidence>
<organism evidence="19 20">
    <name type="scientific">Caloranaerobacter azorensis DSM 13643</name>
    <dbReference type="NCBI Taxonomy" id="1121264"/>
    <lineage>
        <taxon>Bacteria</taxon>
        <taxon>Bacillati</taxon>
        <taxon>Bacillota</taxon>
        <taxon>Tissierellia</taxon>
        <taxon>Tissierellales</taxon>
        <taxon>Thermohalobacteraceae</taxon>
        <taxon>Caloranaerobacter</taxon>
    </lineage>
</organism>
<evidence type="ECO:0000256" key="17">
    <source>
        <dbReference type="RuleBase" id="RU003825"/>
    </source>
</evidence>
<evidence type="ECO:0000256" key="14">
    <source>
        <dbReference type="ARBA" id="ARBA00047436"/>
    </source>
</evidence>
<dbReference type="Gene3D" id="3.40.50.300">
    <property type="entry name" value="P-loop containing nucleotide triphosphate hydrolases"/>
    <property type="match status" value="1"/>
</dbReference>
<keyword evidence="11 16" id="KW-0067">ATP-binding</keyword>
<dbReference type="InterPro" id="IPR026008">
    <property type="entry name" value="Uridine_kinase"/>
</dbReference>
<reference evidence="20" key="1">
    <citation type="submission" date="2016-11" db="EMBL/GenBank/DDBJ databases">
        <authorList>
            <person name="Varghese N."/>
            <person name="Submissions S."/>
        </authorList>
    </citation>
    <scope>NUCLEOTIDE SEQUENCE [LARGE SCALE GENOMIC DNA]</scope>
    <source>
        <strain evidence="20">DSM 13643</strain>
    </source>
</reference>
<dbReference type="InterPro" id="IPR000764">
    <property type="entry name" value="Uridine_kinase-like"/>
</dbReference>
<feature type="domain" description="Phosphoribulokinase/uridine kinase" evidence="18">
    <location>
        <begin position="19"/>
        <end position="204"/>
    </location>
</feature>